<protein>
    <submittedName>
        <fullName evidence="1">Uncharacterized protein</fullName>
    </submittedName>
</protein>
<evidence type="ECO:0000313" key="2">
    <source>
        <dbReference type="Proteomes" id="UP001151081"/>
    </source>
</evidence>
<dbReference type="AlphaFoldDB" id="A0A9X3X248"/>
<keyword evidence="2" id="KW-1185">Reference proteome</keyword>
<comment type="caution">
    <text evidence="1">The sequence shown here is derived from an EMBL/GenBank/DDBJ whole genome shotgun (WGS) entry which is preliminary data.</text>
</comment>
<evidence type="ECO:0000313" key="1">
    <source>
        <dbReference type="EMBL" id="MDC3982334.1"/>
    </source>
</evidence>
<proteinExistence type="predicted"/>
<reference evidence="1 2" key="1">
    <citation type="submission" date="2021-04" db="EMBL/GenBank/DDBJ databases">
        <title>Genome analysis of Polyangium sp.</title>
        <authorList>
            <person name="Li Y."/>
            <person name="Wang J."/>
        </authorList>
    </citation>
    <scope>NUCLEOTIDE SEQUENCE [LARGE SCALE GENOMIC DNA]</scope>
    <source>
        <strain evidence="1 2">SDU14</strain>
    </source>
</reference>
<dbReference type="Proteomes" id="UP001151081">
    <property type="component" value="Unassembled WGS sequence"/>
</dbReference>
<gene>
    <name evidence="1" type="ORF">KEG57_17585</name>
</gene>
<organism evidence="1 2">
    <name type="scientific">Polyangium jinanense</name>
    <dbReference type="NCBI Taxonomy" id="2829994"/>
    <lineage>
        <taxon>Bacteria</taxon>
        <taxon>Pseudomonadati</taxon>
        <taxon>Myxococcota</taxon>
        <taxon>Polyangia</taxon>
        <taxon>Polyangiales</taxon>
        <taxon>Polyangiaceae</taxon>
        <taxon>Polyangium</taxon>
    </lineage>
</organism>
<dbReference type="RefSeq" id="WP_272420848.1">
    <property type="nucleotide sequence ID" value="NZ_JAGTJJ010000007.1"/>
</dbReference>
<accession>A0A9X3X248</accession>
<sequence>MGSLSFAARLAGLAASIASLCLGCGGKVVIDREAPPDDPPDLTPPPCGRDPLAAPAPGDAVGLLRYGFAAQWRGMAKTPAGWVPYEEYPVEITFDTLGRYEAMCLFEACTAFYYGTSQPVPEQTYELVGLVEDGTGLGKIRISFAGTSGSVETGDLAEIRLSEDLGQLDFAFFPSWIGKDVEAVRYDLRCVTE</sequence>
<name>A0A9X3X248_9BACT</name>
<dbReference type="EMBL" id="JAGTJJ010000007">
    <property type="protein sequence ID" value="MDC3982334.1"/>
    <property type="molecule type" value="Genomic_DNA"/>
</dbReference>